<dbReference type="EMBL" id="JACTNF010000043">
    <property type="protein sequence ID" value="MBO1077115.1"/>
    <property type="molecule type" value="Genomic_DNA"/>
</dbReference>
<sequence length="48" mass="5167">MGEHISFVWLDVRKATIAVCVAEAGRDGEVRFAGEIPNDPVALDRLAA</sequence>
<accession>A0ABS3KI46</accession>
<organism evidence="1 2">
    <name type="scientific">Roseomonas marmotae</name>
    <dbReference type="NCBI Taxonomy" id="2768161"/>
    <lineage>
        <taxon>Bacteria</taxon>
        <taxon>Pseudomonadati</taxon>
        <taxon>Pseudomonadota</taxon>
        <taxon>Alphaproteobacteria</taxon>
        <taxon>Acetobacterales</taxon>
        <taxon>Roseomonadaceae</taxon>
        <taxon>Roseomonas</taxon>
    </lineage>
</organism>
<name>A0ABS3KI46_9PROT</name>
<comment type="caution">
    <text evidence="1">The sequence shown here is derived from an EMBL/GenBank/DDBJ whole genome shotgun (WGS) entry which is preliminary data.</text>
</comment>
<dbReference type="Proteomes" id="UP001518990">
    <property type="component" value="Unassembled WGS sequence"/>
</dbReference>
<reference evidence="1 2" key="1">
    <citation type="submission" date="2020-09" db="EMBL/GenBank/DDBJ databases">
        <title>Roseomonas.</title>
        <authorList>
            <person name="Zhu W."/>
        </authorList>
    </citation>
    <scope>NUCLEOTIDE SEQUENCE [LARGE SCALE GENOMIC DNA]</scope>
    <source>
        <strain evidence="1 2">1311</strain>
    </source>
</reference>
<feature type="non-terminal residue" evidence="1">
    <location>
        <position position="48"/>
    </location>
</feature>
<evidence type="ECO:0000313" key="1">
    <source>
        <dbReference type="EMBL" id="MBO1077115.1"/>
    </source>
</evidence>
<keyword evidence="2" id="KW-1185">Reference proteome</keyword>
<gene>
    <name evidence="1" type="ORF">IAI60_21130</name>
</gene>
<protein>
    <submittedName>
        <fullName evidence="1">IS110 family transposase</fullName>
    </submittedName>
</protein>
<evidence type="ECO:0000313" key="2">
    <source>
        <dbReference type="Proteomes" id="UP001518990"/>
    </source>
</evidence>
<proteinExistence type="predicted"/>